<dbReference type="RefSeq" id="WP_275279850.1">
    <property type="nucleotide sequence ID" value="NZ_CP119108.1"/>
</dbReference>
<organism evidence="1 2">
    <name type="scientific">Microbacterium horticulturae</name>
    <dbReference type="NCBI Taxonomy" id="3028316"/>
    <lineage>
        <taxon>Bacteria</taxon>
        <taxon>Bacillati</taxon>
        <taxon>Actinomycetota</taxon>
        <taxon>Actinomycetes</taxon>
        <taxon>Micrococcales</taxon>
        <taxon>Microbacteriaceae</taxon>
        <taxon>Microbacterium</taxon>
    </lineage>
</organism>
<evidence type="ECO:0000313" key="1">
    <source>
        <dbReference type="EMBL" id="WEG10482.1"/>
    </source>
</evidence>
<protein>
    <submittedName>
        <fullName evidence="1">DUF1697 domain-containing protein</fullName>
    </submittedName>
</protein>
<name>A0ABY8C315_9MICO</name>
<reference evidence="1 2" key="1">
    <citation type="submission" date="2023-03" db="EMBL/GenBank/DDBJ databases">
        <title>Genome sequence of Microbacterium sp. KACC 23027.</title>
        <authorList>
            <person name="Kim S."/>
            <person name="Heo J."/>
            <person name="Kwon S.-W."/>
        </authorList>
    </citation>
    <scope>NUCLEOTIDE SEQUENCE [LARGE SCALE GENOMIC DNA]</scope>
    <source>
        <strain evidence="1 2">KACC 23027</strain>
    </source>
</reference>
<dbReference type="Pfam" id="PF08002">
    <property type="entry name" value="DUF1697"/>
    <property type="match status" value="1"/>
</dbReference>
<dbReference type="PANTHER" id="PTHR36439">
    <property type="entry name" value="BLL4334 PROTEIN"/>
    <property type="match status" value="1"/>
</dbReference>
<dbReference type="EMBL" id="CP119108">
    <property type="protein sequence ID" value="WEG10482.1"/>
    <property type="molecule type" value="Genomic_DNA"/>
</dbReference>
<dbReference type="PIRSF" id="PIRSF008502">
    <property type="entry name" value="UCP008502"/>
    <property type="match status" value="1"/>
</dbReference>
<accession>A0ABY8C315</accession>
<gene>
    <name evidence="1" type="ORF">PU630_08075</name>
</gene>
<dbReference type="Gene3D" id="3.30.70.1280">
    <property type="entry name" value="SP0830-like domains"/>
    <property type="match status" value="1"/>
</dbReference>
<dbReference type="Proteomes" id="UP001214553">
    <property type="component" value="Chromosome"/>
</dbReference>
<sequence>MTAWVALLRGVNVGGVTIRSTELAELFRSLGLDGVRTVLASGNVVFEMDAAPDAREELKGRIERALRDRFGYDAWIVLVTAQELADAADAFPFDATDTARQPYVIFCSDEAMRDELLAAAASLDATDDPVAPGVGVIFWNPEKGRSVDTAFARVLAKTRFKASTTTRNLRTVRKLLG</sequence>
<evidence type="ECO:0000313" key="2">
    <source>
        <dbReference type="Proteomes" id="UP001214553"/>
    </source>
</evidence>
<dbReference type="InterPro" id="IPR012545">
    <property type="entry name" value="DUF1697"/>
</dbReference>
<dbReference type="SUPFAM" id="SSF160379">
    <property type="entry name" value="SP0830-like"/>
    <property type="match status" value="1"/>
</dbReference>
<dbReference type="Gene3D" id="3.30.70.1260">
    <property type="entry name" value="bacterial protein sp0830 like"/>
    <property type="match status" value="1"/>
</dbReference>
<proteinExistence type="predicted"/>
<keyword evidence="2" id="KW-1185">Reference proteome</keyword>
<dbReference type="PANTHER" id="PTHR36439:SF1">
    <property type="entry name" value="DUF1697 DOMAIN-CONTAINING PROTEIN"/>
    <property type="match status" value="1"/>
</dbReference>